<feature type="transmembrane region" description="Helical" evidence="6">
    <location>
        <begin position="44"/>
        <end position="64"/>
    </location>
</feature>
<feature type="transmembrane region" description="Helical" evidence="6">
    <location>
        <begin position="16"/>
        <end position="37"/>
    </location>
</feature>
<dbReference type="PANTHER" id="PTHR38459">
    <property type="entry name" value="PROPHAGE BACTOPRENOL-LINKED GLUCOSE TRANSLOCASE HOMOLOG"/>
    <property type="match status" value="1"/>
</dbReference>
<feature type="transmembrane region" description="Helical" evidence="6">
    <location>
        <begin position="84"/>
        <end position="105"/>
    </location>
</feature>
<comment type="similarity">
    <text evidence="2">Belongs to the GtrA family.</text>
</comment>
<dbReference type="InterPro" id="IPR051401">
    <property type="entry name" value="GtrA_CellWall_Glycosyl"/>
</dbReference>
<dbReference type="GO" id="GO:0000271">
    <property type="term" value="P:polysaccharide biosynthetic process"/>
    <property type="evidence" value="ECO:0007669"/>
    <property type="project" value="InterPro"/>
</dbReference>
<reference evidence="8" key="2">
    <citation type="journal article" date="2021" name="PeerJ">
        <title>Extensive microbial diversity within the chicken gut microbiome revealed by metagenomics and culture.</title>
        <authorList>
            <person name="Gilroy R."/>
            <person name="Ravi A."/>
            <person name="Getino M."/>
            <person name="Pursley I."/>
            <person name="Horton D.L."/>
            <person name="Alikhan N.F."/>
            <person name="Baker D."/>
            <person name="Gharbi K."/>
            <person name="Hall N."/>
            <person name="Watson M."/>
            <person name="Adriaenssens E.M."/>
            <person name="Foster-Nyarko E."/>
            <person name="Jarju S."/>
            <person name="Secka A."/>
            <person name="Antonio M."/>
            <person name="Oren A."/>
            <person name="Chaudhuri R.R."/>
            <person name="La Ragione R."/>
            <person name="Hildebrand F."/>
            <person name="Pallen M.J."/>
        </authorList>
    </citation>
    <scope>NUCLEOTIDE SEQUENCE</scope>
    <source>
        <strain evidence="8">C6-149</strain>
    </source>
</reference>
<organism evidence="8 9">
    <name type="scientific">Candidatus Gallilactobacillus intestinavium</name>
    <dbReference type="NCBI Taxonomy" id="2840838"/>
    <lineage>
        <taxon>Bacteria</taxon>
        <taxon>Bacillati</taxon>
        <taxon>Bacillota</taxon>
        <taxon>Bacilli</taxon>
        <taxon>Lactobacillales</taxon>
        <taxon>Lactobacillaceae</taxon>
        <taxon>Lactobacillaceae incertae sedis</taxon>
        <taxon>Candidatus Gallilactobacillus</taxon>
    </lineage>
</organism>
<keyword evidence="3 6" id="KW-0812">Transmembrane</keyword>
<keyword evidence="5 6" id="KW-0472">Membrane</keyword>
<comment type="caution">
    <text evidence="8">The sequence shown here is derived from an EMBL/GenBank/DDBJ whole genome shotgun (WGS) entry which is preliminary data.</text>
</comment>
<evidence type="ECO:0000313" key="8">
    <source>
        <dbReference type="EMBL" id="MBO8441402.1"/>
    </source>
</evidence>
<keyword evidence="4 6" id="KW-1133">Transmembrane helix</keyword>
<evidence type="ECO:0000256" key="4">
    <source>
        <dbReference type="ARBA" id="ARBA00022989"/>
    </source>
</evidence>
<evidence type="ECO:0000256" key="3">
    <source>
        <dbReference type="ARBA" id="ARBA00022692"/>
    </source>
</evidence>
<sequence>MIMLNWIKKHTDLIEYGVWGTCAFLINISVFAVLNTWTPMNYQIANAIGWFIATTFAFCTNKLWVFMSHAETKKELIHELLSFYFFRAITLIMDIIILFIGISILKKDPIIVKIIDQCITNIANYIFSKWYIFKTVK</sequence>
<feature type="domain" description="GtrA/DPMS transmembrane" evidence="7">
    <location>
        <begin position="16"/>
        <end position="133"/>
    </location>
</feature>
<evidence type="ECO:0000313" key="9">
    <source>
        <dbReference type="Proteomes" id="UP000823614"/>
    </source>
</evidence>
<proteinExistence type="inferred from homology"/>
<dbReference type="Proteomes" id="UP000823614">
    <property type="component" value="Unassembled WGS sequence"/>
</dbReference>
<dbReference type="PANTHER" id="PTHR38459:SF5">
    <property type="entry name" value="CELL WALL TEICHOIC ACID GLYCOSYLATION PROTEIN GTCA"/>
    <property type="match status" value="1"/>
</dbReference>
<dbReference type="GO" id="GO:0005886">
    <property type="term" value="C:plasma membrane"/>
    <property type="evidence" value="ECO:0007669"/>
    <property type="project" value="TreeGrafter"/>
</dbReference>
<evidence type="ECO:0000256" key="1">
    <source>
        <dbReference type="ARBA" id="ARBA00004141"/>
    </source>
</evidence>
<evidence type="ECO:0000256" key="5">
    <source>
        <dbReference type="ARBA" id="ARBA00023136"/>
    </source>
</evidence>
<reference evidence="8" key="1">
    <citation type="submission" date="2020-10" db="EMBL/GenBank/DDBJ databases">
        <authorList>
            <person name="Gilroy R."/>
        </authorList>
    </citation>
    <scope>NUCLEOTIDE SEQUENCE</scope>
    <source>
        <strain evidence="8">C6-149</strain>
    </source>
</reference>
<accession>A0A9D9E4S6</accession>
<evidence type="ECO:0000256" key="2">
    <source>
        <dbReference type="ARBA" id="ARBA00009399"/>
    </source>
</evidence>
<gene>
    <name evidence="8" type="ORF">IAA89_03025</name>
</gene>
<evidence type="ECO:0000259" key="7">
    <source>
        <dbReference type="Pfam" id="PF04138"/>
    </source>
</evidence>
<protein>
    <submittedName>
        <fullName evidence="8">GtrA family protein</fullName>
    </submittedName>
</protein>
<comment type="subcellular location">
    <subcellularLocation>
        <location evidence="1">Membrane</location>
        <topology evidence="1">Multi-pass membrane protein</topology>
    </subcellularLocation>
</comment>
<dbReference type="AlphaFoldDB" id="A0A9D9E4S6"/>
<name>A0A9D9E4S6_9LACO</name>
<evidence type="ECO:0000256" key="6">
    <source>
        <dbReference type="SAM" id="Phobius"/>
    </source>
</evidence>
<dbReference type="EMBL" id="JADIMP010000051">
    <property type="protein sequence ID" value="MBO8441402.1"/>
    <property type="molecule type" value="Genomic_DNA"/>
</dbReference>
<dbReference type="InterPro" id="IPR007267">
    <property type="entry name" value="GtrA_DPMS_TM"/>
</dbReference>
<dbReference type="Pfam" id="PF04138">
    <property type="entry name" value="GtrA_DPMS_TM"/>
    <property type="match status" value="1"/>
</dbReference>